<dbReference type="InterPro" id="IPR004143">
    <property type="entry name" value="BPL_LPL_catalytic"/>
</dbReference>
<evidence type="ECO:0000259" key="7">
    <source>
        <dbReference type="Pfam" id="PF03099"/>
    </source>
</evidence>
<gene>
    <name evidence="8" type="ORF">WDU96_11600</name>
</gene>
<comment type="caution">
    <text evidence="8">The sequence shown here is derived from an EMBL/GenBank/DDBJ whole genome shotgun (WGS) entry which is preliminary data.</text>
</comment>
<dbReference type="SUPFAM" id="SSF55681">
    <property type="entry name" value="Class II aaRS and biotin synthetases"/>
    <property type="match status" value="1"/>
</dbReference>
<accession>A0ABU8LVF9</accession>
<reference evidence="8 9" key="1">
    <citation type="submission" date="2024-02" db="EMBL/GenBank/DDBJ databases">
        <authorList>
            <person name="Saticioglu I.B."/>
        </authorList>
    </citation>
    <scope>NUCLEOTIDE SEQUENCE [LARGE SCALE GENOMIC DNA]</scope>
    <source>
        <strain evidence="8 9">Mu-86</strain>
    </source>
</reference>
<dbReference type="GO" id="GO:0004077">
    <property type="term" value="F:biotin--[biotin carboxyl-carrier protein] ligase activity"/>
    <property type="evidence" value="ECO:0007669"/>
    <property type="project" value="UniProtKB-EC"/>
</dbReference>
<evidence type="ECO:0000256" key="1">
    <source>
        <dbReference type="ARBA" id="ARBA00022598"/>
    </source>
</evidence>
<dbReference type="Gene3D" id="2.30.30.100">
    <property type="match status" value="1"/>
</dbReference>
<organism evidence="8 9">
    <name type="scientific">Microbacterium marmarense</name>
    <dbReference type="NCBI Taxonomy" id="3122051"/>
    <lineage>
        <taxon>Bacteria</taxon>
        <taxon>Bacillati</taxon>
        <taxon>Actinomycetota</taxon>
        <taxon>Actinomycetes</taxon>
        <taxon>Micrococcales</taxon>
        <taxon>Microbacteriaceae</taxon>
        <taxon>Microbacterium</taxon>
    </lineage>
</organism>
<evidence type="ECO:0000313" key="9">
    <source>
        <dbReference type="Proteomes" id="UP001368654"/>
    </source>
</evidence>
<keyword evidence="3" id="KW-0067">ATP-binding</keyword>
<dbReference type="Pfam" id="PF02237">
    <property type="entry name" value="BPL_C"/>
    <property type="match status" value="1"/>
</dbReference>
<dbReference type="InterPro" id="IPR003142">
    <property type="entry name" value="BPL_C"/>
</dbReference>
<keyword evidence="2" id="KW-0547">Nucleotide-binding</keyword>
<feature type="domain" description="Biotin protein ligase C-terminal" evidence="6">
    <location>
        <begin position="219"/>
        <end position="263"/>
    </location>
</feature>
<evidence type="ECO:0000256" key="4">
    <source>
        <dbReference type="ARBA" id="ARBA00023267"/>
    </source>
</evidence>
<dbReference type="NCBIfam" id="TIGR00121">
    <property type="entry name" value="birA_ligase"/>
    <property type="match status" value="1"/>
</dbReference>
<keyword evidence="4" id="KW-0092">Biotin</keyword>
<evidence type="ECO:0000256" key="3">
    <source>
        <dbReference type="ARBA" id="ARBA00022840"/>
    </source>
</evidence>
<dbReference type="InterPro" id="IPR008988">
    <property type="entry name" value="Transcriptional_repressor_C"/>
</dbReference>
<proteinExistence type="predicted"/>
<protein>
    <recommendedName>
        <fullName evidence="5">biotin--[biotin carboxyl-carrier protein] ligase</fullName>
        <ecNumber evidence="5">6.3.4.15</ecNumber>
    </recommendedName>
</protein>
<dbReference type="PANTHER" id="PTHR12835:SF5">
    <property type="entry name" value="BIOTIN--PROTEIN LIGASE"/>
    <property type="match status" value="1"/>
</dbReference>
<evidence type="ECO:0000313" key="8">
    <source>
        <dbReference type="EMBL" id="MEJ1156242.1"/>
    </source>
</evidence>
<dbReference type="Proteomes" id="UP001368654">
    <property type="component" value="Unassembled WGS sequence"/>
</dbReference>
<dbReference type="PANTHER" id="PTHR12835">
    <property type="entry name" value="BIOTIN PROTEIN LIGASE"/>
    <property type="match status" value="1"/>
</dbReference>
<evidence type="ECO:0000259" key="6">
    <source>
        <dbReference type="Pfam" id="PF02237"/>
    </source>
</evidence>
<keyword evidence="9" id="KW-1185">Reference proteome</keyword>
<dbReference type="EC" id="6.3.4.15" evidence="5"/>
<feature type="domain" description="BPL/LPL catalytic" evidence="7">
    <location>
        <begin position="41"/>
        <end position="151"/>
    </location>
</feature>
<evidence type="ECO:0000256" key="2">
    <source>
        <dbReference type="ARBA" id="ARBA00022741"/>
    </source>
</evidence>
<dbReference type="EMBL" id="JBBDGL010000003">
    <property type="protein sequence ID" value="MEJ1156242.1"/>
    <property type="molecule type" value="Genomic_DNA"/>
</dbReference>
<dbReference type="Pfam" id="PF03099">
    <property type="entry name" value="BPL_LplA_LipB"/>
    <property type="match status" value="1"/>
</dbReference>
<sequence>MSDGVSSYPRTAAISPRVEVLPFSASTNAELVSGVIAAPGEWPHLGVLLTTDQRAGRGRRGRQWSAPAGTALAISTLVRVADIPAAARGWVPLLAGAAMARAVAAQLRGSTHSAGLKWPNDVLVDGAKISGVLAEVVLGDPDSIVVGVGVNTLMARDELPVPSATSFAVLAVDCDDDALVADYLAALDGTLGALAAAAGDAGAAGIVGQVEALCTTLSRQVAVSLPDESVLRGRAQRIASDGCLVVVTSDGAETAVAAGDVVHVR</sequence>
<evidence type="ECO:0000256" key="5">
    <source>
        <dbReference type="ARBA" id="ARBA00024227"/>
    </source>
</evidence>
<dbReference type="SUPFAM" id="SSF50037">
    <property type="entry name" value="C-terminal domain of transcriptional repressors"/>
    <property type="match status" value="1"/>
</dbReference>
<dbReference type="Gene3D" id="3.30.930.10">
    <property type="entry name" value="Bira Bifunctional Protein, Domain 2"/>
    <property type="match status" value="1"/>
</dbReference>
<keyword evidence="1 8" id="KW-0436">Ligase</keyword>
<dbReference type="InterPro" id="IPR045864">
    <property type="entry name" value="aa-tRNA-synth_II/BPL/LPL"/>
</dbReference>
<dbReference type="InterPro" id="IPR004408">
    <property type="entry name" value="Biotin_CoA_COase_ligase"/>
</dbReference>
<name>A0ABU8LVF9_9MICO</name>
<dbReference type="RefSeq" id="WP_337338673.1">
    <property type="nucleotide sequence ID" value="NZ_JBBDGL010000003.1"/>
</dbReference>